<evidence type="ECO:0000313" key="1">
    <source>
        <dbReference type="EMBL" id="MDQ0317355.1"/>
    </source>
</evidence>
<dbReference type="AlphaFoldDB" id="A0AAE4AUF9"/>
<organism evidence="1 2">
    <name type="scientific">Amorphus orientalis</name>
    <dbReference type="NCBI Taxonomy" id="649198"/>
    <lineage>
        <taxon>Bacteria</taxon>
        <taxon>Pseudomonadati</taxon>
        <taxon>Pseudomonadota</taxon>
        <taxon>Alphaproteobacteria</taxon>
        <taxon>Hyphomicrobiales</taxon>
        <taxon>Amorphaceae</taxon>
        <taxon>Amorphus</taxon>
    </lineage>
</organism>
<keyword evidence="2" id="KW-1185">Reference proteome</keyword>
<gene>
    <name evidence="1" type="ORF">J2S73_003839</name>
</gene>
<accession>A0AAE4AUF9</accession>
<name>A0AAE4AUF9_9HYPH</name>
<evidence type="ECO:0000313" key="2">
    <source>
        <dbReference type="Proteomes" id="UP001229244"/>
    </source>
</evidence>
<sequence length="90" mass="10091">MSQMNFPSKKGNIPAADEYTIVSFWILPDRPRGVVAKFDVNYPTMPVYDFRIVATGQDGYFTTKHPGAGIEAEHCRVRDAVRAKTDALRS</sequence>
<dbReference type="Proteomes" id="UP001229244">
    <property type="component" value="Unassembled WGS sequence"/>
</dbReference>
<protein>
    <submittedName>
        <fullName evidence="1">Uncharacterized protein</fullName>
    </submittedName>
</protein>
<reference evidence="1" key="1">
    <citation type="submission" date="2023-07" db="EMBL/GenBank/DDBJ databases">
        <title>Genomic Encyclopedia of Type Strains, Phase IV (KMG-IV): sequencing the most valuable type-strain genomes for metagenomic binning, comparative biology and taxonomic classification.</title>
        <authorList>
            <person name="Goeker M."/>
        </authorList>
    </citation>
    <scope>NUCLEOTIDE SEQUENCE</scope>
    <source>
        <strain evidence="1">DSM 21202</strain>
    </source>
</reference>
<dbReference type="EMBL" id="JAUSUL010000005">
    <property type="protein sequence ID" value="MDQ0317355.1"/>
    <property type="molecule type" value="Genomic_DNA"/>
</dbReference>
<dbReference type="RefSeq" id="WP_306887272.1">
    <property type="nucleotide sequence ID" value="NZ_JAUSUL010000005.1"/>
</dbReference>
<proteinExistence type="predicted"/>
<comment type="caution">
    <text evidence="1">The sequence shown here is derived from an EMBL/GenBank/DDBJ whole genome shotgun (WGS) entry which is preliminary data.</text>
</comment>